<dbReference type="SMART" id="SM00382">
    <property type="entry name" value="AAA"/>
    <property type="match status" value="1"/>
</dbReference>
<dbReference type="Proteomes" id="UP000737402">
    <property type="component" value="Unassembled WGS sequence"/>
</dbReference>
<dbReference type="InterPro" id="IPR003439">
    <property type="entry name" value="ABC_transporter-like_ATP-bd"/>
</dbReference>
<dbReference type="CDD" id="cd03230">
    <property type="entry name" value="ABC_DR_subfamily_A"/>
    <property type="match status" value="1"/>
</dbReference>
<sequence length="303" mass="33948">MGDDGAHGGKLGRTPVQIGGRVMIQVKNLSYRFKGKEANTIKDITFDVQKGEIFGFLGPSGAGKSTTQKILIGLLGDYEGSVRVMGTEVKERNRDFYERIGVAFEFPNFYHKLSGYENLALFKGLYTVPTIPVMELLKMVDLENDARHRFHSYSKGMKMRLNFCRALLNDPEILFLDEPTSGLDPVNAKKLKDMILKKKNEGKTIILTTHNMQLAEELCDRVAFIVDGKIALIDSPHRLKQSDGEKRIIVESKEGAIQDFPLENAGENKEFLAMLKSNAIESISTKVKSLEEIFIEVTGRSLN</sequence>
<keyword evidence="6" id="KW-1185">Reference proteome</keyword>
<evidence type="ECO:0000313" key="6">
    <source>
        <dbReference type="Proteomes" id="UP000737402"/>
    </source>
</evidence>
<dbReference type="EC" id="3.6.3.-" evidence="5"/>
<feature type="domain" description="ABC transporter" evidence="4">
    <location>
        <begin position="24"/>
        <end position="252"/>
    </location>
</feature>
<dbReference type="EMBL" id="JAFBED010000006">
    <property type="protein sequence ID" value="MBM7621035.1"/>
    <property type="molecule type" value="Genomic_DNA"/>
</dbReference>
<dbReference type="GO" id="GO:0005524">
    <property type="term" value="F:ATP binding"/>
    <property type="evidence" value="ECO:0007669"/>
    <property type="project" value="UniProtKB-KW"/>
</dbReference>
<accession>A0ABS2P3Q2</accession>
<evidence type="ECO:0000259" key="4">
    <source>
        <dbReference type="PROSITE" id="PS50893"/>
    </source>
</evidence>
<dbReference type="PANTHER" id="PTHR42711:SF18">
    <property type="entry name" value="ABC TRANSPORTER, ATP-BINDING PROTEIN"/>
    <property type="match status" value="1"/>
</dbReference>
<evidence type="ECO:0000256" key="2">
    <source>
        <dbReference type="ARBA" id="ARBA00022741"/>
    </source>
</evidence>
<reference evidence="5 6" key="1">
    <citation type="submission" date="2021-01" db="EMBL/GenBank/DDBJ databases">
        <title>Genomic Encyclopedia of Type Strains, Phase IV (KMG-IV): sequencing the most valuable type-strain genomes for metagenomic binning, comparative biology and taxonomic classification.</title>
        <authorList>
            <person name="Goeker M."/>
        </authorList>
    </citation>
    <scope>NUCLEOTIDE SEQUENCE [LARGE SCALE GENOMIC DNA]</scope>
    <source>
        <strain evidence="5 6">DSM 25879</strain>
    </source>
</reference>
<dbReference type="Gene3D" id="3.40.50.300">
    <property type="entry name" value="P-loop containing nucleotide triphosphate hydrolases"/>
    <property type="match status" value="1"/>
</dbReference>
<dbReference type="Pfam" id="PF00005">
    <property type="entry name" value="ABC_tran"/>
    <property type="match status" value="1"/>
</dbReference>
<protein>
    <submittedName>
        <fullName evidence="5">Fluoroquinolone transport system ATP-binding protein</fullName>
        <ecNumber evidence="5">3.6.3.-</ecNumber>
    </submittedName>
</protein>
<evidence type="ECO:0000313" key="5">
    <source>
        <dbReference type="EMBL" id="MBM7621035.1"/>
    </source>
</evidence>
<keyword evidence="3 5" id="KW-0067">ATP-binding</keyword>
<keyword evidence="5" id="KW-0378">Hydrolase</keyword>
<dbReference type="RefSeq" id="WP_338083102.1">
    <property type="nucleotide sequence ID" value="NZ_JAFBED010000006.1"/>
</dbReference>
<evidence type="ECO:0000256" key="3">
    <source>
        <dbReference type="ARBA" id="ARBA00022840"/>
    </source>
</evidence>
<keyword evidence="2" id="KW-0547">Nucleotide-binding</keyword>
<dbReference type="InterPro" id="IPR027417">
    <property type="entry name" value="P-loop_NTPase"/>
</dbReference>
<dbReference type="InterPro" id="IPR017871">
    <property type="entry name" value="ABC_transporter-like_CS"/>
</dbReference>
<dbReference type="PROSITE" id="PS50893">
    <property type="entry name" value="ABC_TRANSPORTER_2"/>
    <property type="match status" value="1"/>
</dbReference>
<comment type="caution">
    <text evidence="5">The sequence shown here is derived from an EMBL/GenBank/DDBJ whole genome shotgun (WGS) entry which is preliminary data.</text>
</comment>
<dbReference type="PANTHER" id="PTHR42711">
    <property type="entry name" value="ABC TRANSPORTER ATP-BINDING PROTEIN"/>
    <property type="match status" value="1"/>
</dbReference>
<dbReference type="InterPro" id="IPR003593">
    <property type="entry name" value="AAA+_ATPase"/>
</dbReference>
<keyword evidence="1" id="KW-0813">Transport</keyword>
<dbReference type="SUPFAM" id="SSF52540">
    <property type="entry name" value="P-loop containing nucleoside triphosphate hydrolases"/>
    <property type="match status" value="1"/>
</dbReference>
<evidence type="ECO:0000256" key="1">
    <source>
        <dbReference type="ARBA" id="ARBA00022448"/>
    </source>
</evidence>
<dbReference type="PROSITE" id="PS00211">
    <property type="entry name" value="ABC_TRANSPORTER_1"/>
    <property type="match status" value="1"/>
</dbReference>
<organism evidence="5 6">
    <name type="scientific">Sutcliffiella tianshenii</name>
    <dbReference type="NCBI Taxonomy" id="1463404"/>
    <lineage>
        <taxon>Bacteria</taxon>
        <taxon>Bacillati</taxon>
        <taxon>Bacillota</taxon>
        <taxon>Bacilli</taxon>
        <taxon>Bacillales</taxon>
        <taxon>Bacillaceae</taxon>
        <taxon>Sutcliffiella</taxon>
    </lineage>
</organism>
<dbReference type="InterPro" id="IPR050763">
    <property type="entry name" value="ABC_transporter_ATP-binding"/>
</dbReference>
<gene>
    <name evidence="5" type="ORF">JOC95_002908</name>
</gene>
<proteinExistence type="predicted"/>
<dbReference type="GO" id="GO:0016787">
    <property type="term" value="F:hydrolase activity"/>
    <property type="evidence" value="ECO:0007669"/>
    <property type="project" value="UniProtKB-KW"/>
</dbReference>
<name>A0ABS2P3Q2_9BACI</name>